<sequence>MNPRDYMRLPYPEIPGPPTQGLSHPSFKCPPIDGSLCLAQQLDWQAEHSPNHTLFEYIDDDGKLVTIDFATAQYAVHRGARIILGALKEAGVLEAKERPVIAFISAADSLTYATMNLAAYRTGTPLFPISPRNSAAAIAHLLKKAQVDYVFLGREPAMQEVYAEAIKILQAEGQSIPPDSPMLFFDELYTGVRDASVLLPPMESYNFKDTALILHSSGSTAFPKPIPWAHWTVLIYGRWPHYHERELTGMRLACQAIPMFHGMGMAALGWALACGLILTTFKPQFPPRQPAADDVLRESMATKSDLLFCVPSMLETWCKNPEYVEWITRTQGVLYGGGPLADEVGDMLASKGVDIFTLYGLSEYGIINEILPKKGNGMDWAYFAFSPCCVTKFVPLEDGNTQLILGANEHQVPSVLNTTLDGAPAYDTNDILVPHPTRKGLWKIGGRADEQIMHSTGEKTNPAPLEPLLNQDPHIQNAIMFGRGKFQPGVLIDPKPQFKFDGADEEKLADFRNAIWPTVEKVNNFAPQHSRIFKEMIIVSKPEKPFTYTAKGTPRRPAVINEYQPEIEALYATVDETTQAHLAPPRSWNPAHTLDFVRSVVHEVMKRQVTDEDDLFQRGCDSLQATWIRNSVLHALRQTTRTNTHSVPSNIVYNHPSIVRLAKYLFGLANAEAPEDKMDDKEVVAAMHAMAEKYSKDLTKHTPRAERPDTNVVLVTGTTGSLGAALLSALVDDPHVSKVYAVNRKGGEPLEDRQLRVLADRGYDGERIVKSGKVVFVETDVSEDNLGLQSDVYQEIRDSVTHILHNAWPVNFNHPLNSFEPSVRSVRNLVDLTLSSPFSPPPQMLFVSSIGLLNHVSRTQPIPEVPIDASVALNTGYTESKWVGETILKNVSEEMSRQGTPLRTIVMRLGQITGSSGNGAWSTAEHIPTLVKSSAYIGCLPDFDAEVSWLPVDAAARAAIDMLRAGGPPFSTYHLTHPRPVHWRALLVPLGHALRLHPVPYYAWLARLHKSAEWRGTRGPDEEVAELRRNPALKILEHFDGLNAGDAYECSHSEHHAGGPVLTKCSGIAHVHEKGEQREVMREALGLPKLAVVEAMKVAPSLDEEHLPQLTEKDALHWLQYWKAIGYLV</sequence>
<dbReference type="PANTHER" id="PTHR43439">
    <property type="entry name" value="PHENYLACETATE-COENZYME A LIGASE"/>
    <property type="match status" value="1"/>
</dbReference>
<keyword evidence="5" id="KW-1185">Reference proteome</keyword>
<dbReference type="InterPro" id="IPR042099">
    <property type="entry name" value="ANL_N_sf"/>
</dbReference>
<dbReference type="InterPro" id="IPR036291">
    <property type="entry name" value="NAD(P)-bd_dom_sf"/>
</dbReference>
<dbReference type="InterPro" id="IPR020806">
    <property type="entry name" value="PKS_PP-bd"/>
</dbReference>
<dbReference type="OrthoDB" id="429813at2759"/>
<keyword evidence="1" id="KW-0596">Phosphopantetheine</keyword>
<keyword evidence="2" id="KW-0597">Phosphoprotein</keyword>
<name>A0A9P3GEZ6_9APHY</name>
<evidence type="ECO:0000313" key="5">
    <source>
        <dbReference type="Proteomes" id="UP000703269"/>
    </source>
</evidence>
<dbReference type="SUPFAM" id="SSF51735">
    <property type="entry name" value="NAD(P)-binding Rossmann-fold domains"/>
    <property type="match status" value="1"/>
</dbReference>
<organism evidence="4 5">
    <name type="scientific">Phanerochaete sordida</name>
    <dbReference type="NCBI Taxonomy" id="48140"/>
    <lineage>
        <taxon>Eukaryota</taxon>
        <taxon>Fungi</taxon>
        <taxon>Dikarya</taxon>
        <taxon>Basidiomycota</taxon>
        <taxon>Agaricomycotina</taxon>
        <taxon>Agaricomycetes</taxon>
        <taxon>Polyporales</taxon>
        <taxon>Phanerochaetaceae</taxon>
        <taxon>Phanerochaete</taxon>
    </lineage>
</organism>
<reference evidence="4 5" key="1">
    <citation type="submission" date="2021-08" db="EMBL/GenBank/DDBJ databases">
        <title>Draft Genome Sequence of Phanerochaete sordida strain YK-624.</title>
        <authorList>
            <person name="Mori T."/>
            <person name="Dohra H."/>
            <person name="Suzuki T."/>
            <person name="Kawagishi H."/>
            <person name="Hirai H."/>
        </authorList>
    </citation>
    <scope>NUCLEOTIDE SEQUENCE [LARGE SCALE GENOMIC DNA]</scope>
    <source>
        <strain evidence="4 5">YK-624</strain>
    </source>
</reference>
<dbReference type="Pfam" id="PF00501">
    <property type="entry name" value="AMP-binding"/>
    <property type="match status" value="1"/>
</dbReference>
<dbReference type="Proteomes" id="UP000703269">
    <property type="component" value="Unassembled WGS sequence"/>
</dbReference>
<evidence type="ECO:0000256" key="2">
    <source>
        <dbReference type="ARBA" id="ARBA00022553"/>
    </source>
</evidence>
<dbReference type="Gene3D" id="1.10.1200.10">
    <property type="entry name" value="ACP-like"/>
    <property type="match status" value="1"/>
</dbReference>
<comment type="caution">
    <text evidence="4">The sequence shown here is derived from an EMBL/GenBank/DDBJ whole genome shotgun (WGS) entry which is preliminary data.</text>
</comment>
<dbReference type="Pfam" id="PF23562">
    <property type="entry name" value="AMP-binding_C_3"/>
    <property type="match status" value="1"/>
</dbReference>
<protein>
    <submittedName>
        <fullName evidence="4">Acetyl-CoA synthetase-like protein</fullName>
    </submittedName>
</protein>
<dbReference type="InterPro" id="IPR013120">
    <property type="entry name" value="FAR_NAD-bd"/>
</dbReference>
<dbReference type="Gene3D" id="3.40.50.12780">
    <property type="entry name" value="N-terminal domain of ligase-like"/>
    <property type="match status" value="1"/>
</dbReference>
<evidence type="ECO:0000259" key="3">
    <source>
        <dbReference type="SMART" id="SM00823"/>
    </source>
</evidence>
<evidence type="ECO:0000256" key="1">
    <source>
        <dbReference type="ARBA" id="ARBA00022450"/>
    </source>
</evidence>
<dbReference type="AlphaFoldDB" id="A0A9P3GEZ6"/>
<accession>A0A9P3GEZ6</accession>
<dbReference type="Pfam" id="PF07993">
    <property type="entry name" value="NAD_binding_4"/>
    <property type="match status" value="1"/>
</dbReference>
<dbReference type="InterPro" id="IPR051414">
    <property type="entry name" value="Adenylate-forming_Reductase"/>
</dbReference>
<dbReference type="Gene3D" id="3.40.50.720">
    <property type="entry name" value="NAD(P)-binding Rossmann-like Domain"/>
    <property type="match status" value="1"/>
</dbReference>
<proteinExistence type="predicted"/>
<dbReference type="PANTHER" id="PTHR43439:SF2">
    <property type="entry name" value="ENZYME, PUTATIVE (JCVI)-RELATED"/>
    <property type="match status" value="1"/>
</dbReference>
<dbReference type="EMBL" id="BPQB01000033">
    <property type="protein sequence ID" value="GJE93572.1"/>
    <property type="molecule type" value="Genomic_DNA"/>
</dbReference>
<dbReference type="SMART" id="SM00823">
    <property type="entry name" value="PKS_PP"/>
    <property type="match status" value="1"/>
</dbReference>
<evidence type="ECO:0000313" key="4">
    <source>
        <dbReference type="EMBL" id="GJE93572.1"/>
    </source>
</evidence>
<dbReference type="InterPro" id="IPR000873">
    <property type="entry name" value="AMP-dep_synth/lig_dom"/>
</dbReference>
<dbReference type="SUPFAM" id="SSF47336">
    <property type="entry name" value="ACP-like"/>
    <property type="match status" value="1"/>
</dbReference>
<feature type="domain" description="Polyketide synthase-like phosphopantetheine-binding" evidence="3">
    <location>
        <begin position="594"/>
        <end position="669"/>
    </location>
</feature>
<dbReference type="SUPFAM" id="SSF56801">
    <property type="entry name" value="Acetyl-CoA synthetase-like"/>
    <property type="match status" value="1"/>
</dbReference>
<dbReference type="GO" id="GO:0031177">
    <property type="term" value="F:phosphopantetheine binding"/>
    <property type="evidence" value="ECO:0007669"/>
    <property type="project" value="InterPro"/>
</dbReference>
<gene>
    <name evidence="4" type="ORF">PsYK624_097310</name>
</gene>
<dbReference type="InterPro" id="IPR036736">
    <property type="entry name" value="ACP-like_sf"/>
</dbReference>